<organism evidence="2 3">
    <name type="scientific">Aquimarina spongiae</name>
    <dbReference type="NCBI Taxonomy" id="570521"/>
    <lineage>
        <taxon>Bacteria</taxon>
        <taxon>Pseudomonadati</taxon>
        <taxon>Bacteroidota</taxon>
        <taxon>Flavobacteriia</taxon>
        <taxon>Flavobacteriales</taxon>
        <taxon>Flavobacteriaceae</taxon>
        <taxon>Aquimarina</taxon>
    </lineage>
</organism>
<dbReference type="PANTHER" id="PTHR43245:SF13">
    <property type="entry name" value="UDP-D-APIOSE_UDP-D-XYLOSE SYNTHASE 2"/>
    <property type="match status" value="1"/>
</dbReference>
<evidence type="ECO:0000313" key="3">
    <source>
        <dbReference type="Proteomes" id="UP000184432"/>
    </source>
</evidence>
<dbReference type="Gene3D" id="3.40.50.720">
    <property type="entry name" value="NAD(P)-binding Rossmann-like Domain"/>
    <property type="match status" value="1"/>
</dbReference>
<accession>A0A1M6AFW4</accession>
<dbReference type="PRINTS" id="PR01713">
    <property type="entry name" value="NUCEPIMERASE"/>
</dbReference>
<proteinExistence type="predicted"/>
<dbReference type="Gene3D" id="3.90.25.10">
    <property type="entry name" value="UDP-galactose 4-epimerase, domain 1"/>
    <property type="match status" value="1"/>
</dbReference>
<dbReference type="InterPro" id="IPR050177">
    <property type="entry name" value="Lipid_A_modif_metabolic_enz"/>
</dbReference>
<name>A0A1M6AFW4_9FLAO</name>
<dbReference type="Pfam" id="PF01370">
    <property type="entry name" value="Epimerase"/>
    <property type="match status" value="1"/>
</dbReference>
<dbReference type="RefSeq" id="WP_073312825.1">
    <property type="nucleotide sequence ID" value="NZ_FQYP01000001.1"/>
</dbReference>
<dbReference type="EMBL" id="FQYP01000001">
    <property type="protein sequence ID" value="SHI35188.1"/>
    <property type="molecule type" value="Genomic_DNA"/>
</dbReference>
<dbReference type="InterPro" id="IPR001509">
    <property type="entry name" value="Epimerase_deHydtase"/>
</dbReference>
<keyword evidence="3" id="KW-1185">Reference proteome</keyword>
<dbReference type="InterPro" id="IPR036291">
    <property type="entry name" value="NAD(P)-bd_dom_sf"/>
</dbReference>
<reference evidence="3" key="1">
    <citation type="submission" date="2016-11" db="EMBL/GenBank/DDBJ databases">
        <authorList>
            <person name="Varghese N."/>
            <person name="Submissions S."/>
        </authorList>
    </citation>
    <scope>NUCLEOTIDE SEQUENCE [LARGE SCALE GENOMIC DNA]</scope>
    <source>
        <strain evidence="3">DSM 22623</strain>
    </source>
</reference>
<gene>
    <name evidence="2" type="ORF">SAMN04488508_101266</name>
</gene>
<dbReference type="OrthoDB" id="9801785at2"/>
<dbReference type="Proteomes" id="UP000184432">
    <property type="component" value="Unassembled WGS sequence"/>
</dbReference>
<protein>
    <submittedName>
        <fullName evidence="2">UDP-N-acetylglucosamine 4-epimerase</fullName>
    </submittedName>
</protein>
<dbReference type="PANTHER" id="PTHR43245">
    <property type="entry name" value="BIFUNCTIONAL POLYMYXIN RESISTANCE PROTEIN ARNA"/>
    <property type="match status" value="1"/>
</dbReference>
<dbReference type="AlphaFoldDB" id="A0A1M6AFW4"/>
<dbReference type="SUPFAM" id="SSF51735">
    <property type="entry name" value="NAD(P)-binding Rossmann-fold domains"/>
    <property type="match status" value="1"/>
</dbReference>
<dbReference type="CDD" id="cd05256">
    <property type="entry name" value="UDP_AE_SDR_e"/>
    <property type="match status" value="1"/>
</dbReference>
<sequence>MDTKQIEQLRSSRILVTGAAGFIGSNLCETLLDLGSNVVGMDNFATGHRKNISSLLEHQNFTFVEGDIRDLDACHKACEGADFVLHQAALGSVPRSINDPITSNDVNVGGFLNMLVASRDAGVKRFVYAASSSTYGDSKALPKIEENIGKPLSPYAITKYVNELYADNFKRTYDLDTVGLRYFNVFGRKQDPEGAYAAVIPKFVMQLMKHESPVINGDGSFSRDFTYIDNVIQMNICAITTNNTEALNNVYNTAFGERTSLNELTVLLKEYLSEYDADIADVDIQYGPERKGDVPHSLASIDKAKALLGYDPKFDMKTGLKEAVKWYWDNL</sequence>
<evidence type="ECO:0000259" key="1">
    <source>
        <dbReference type="Pfam" id="PF01370"/>
    </source>
</evidence>
<evidence type="ECO:0000313" key="2">
    <source>
        <dbReference type="EMBL" id="SHI35188.1"/>
    </source>
</evidence>
<dbReference type="STRING" id="570521.SAMN04488508_101266"/>
<feature type="domain" description="NAD-dependent epimerase/dehydratase" evidence="1">
    <location>
        <begin position="14"/>
        <end position="252"/>
    </location>
</feature>